<dbReference type="PANTHER" id="PTHR47577:SF2">
    <property type="entry name" value="THAP DOMAIN CONTAINING 9"/>
    <property type="match status" value="1"/>
</dbReference>
<evidence type="ECO:0000259" key="1">
    <source>
        <dbReference type="Pfam" id="PF21788"/>
    </source>
</evidence>
<dbReference type="PANTHER" id="PTHR47577">
    <property type="entry name" value="THAP DOMAIN-CONTAINING PROTEIN 6"/>
    <property type="match status" value="1"/>
</dbReference>
<accession>A0A8K0KU13</accession>
<feature type="domain" description="Transposable element P transposase-like GTP-binding insertion" evidence="1">
    <location>
        <begin position="6"/>
        <end position="38"/>
    </location>
</feature>
<dbReference type="Pfam" id="PF21788">
    <property type="entry name" value="TNP-like_GBD"/>
    <property type="match status" value="1"/>
</dbReference>
<dbReference type="OrthoDB" id="7312725at2759"/>
<gene>
    <name evidence="3" type="ORF">J437_LFUL019248</name>
</gene>
<evidence type="ECO:0000313" key="3">
    <source>
        <dbReference type="EMBL" id="KAG8239771.1"/>
    </source>
</evidence>
<feature type="domain" description="Transposable element P transposase-like RNase H C-terminal" evidence="2">
    <location>
        <begin position="107"/>
        <end position="140"/>
    </location>
</feature>
<dbReference type="EMBL" id="KZ309940">
    <property type="protein sequence ID" value="KAG8239771.1"/>
    <property type="molecule type" value="Genomic_DNA"/>
</dbReference>
<proteinExistence type="predicted"/>
<dbReference type="InterPro" id="IPR048366">
    <property type="entry name" value="TNP-like_GBD"/>
</dbReference>
<evidence type="ECO:0000259" key="2">
    <source>
        <dbReference type="Pfam" id="PF21789"/>
    </source>
</evidence>
<comment type="caution">
    <text evidence="3">The sequence shown here is derived from an EMBL/GenBank/DDBJ whole genome shotgun (WGS) entry which is preliminary data.</text>
</comment>
<dbReference type="Pfam" id="PF21789">
    <property type="entry name" value="TNP-like_RNaseH_C"/>
    <property type="match status" value="1"/>
</dbReference>
<evidence type="ECO:0008006" key="5">
    <source>
        <dbReference type="Google" id="ProtNLM"/>
    </source>
</evidence>
<evidence type="ECO:0000313" key="4">
    <source>
        <dbReference type="Proteomes" id="UP000792457"/>
    </source>
</evidence>
<sequence length="140" mass="15943">MQILQERCEATVKFIWLFNDVFDILNSRNLLSKEFKSPIKESNSDKIFARLTSLKSFVDNLKSKDGLSILQSKRKTGFLGMVVAGASVCALFRDLRGSEKIEFLLTYKLSQDHLESFFSAIRSKGGFNNNLTTIQFRAAY</sequence>
<name>A0A8K0KU13_LADFU</name>
<reference evidence="3" key="1">
    <citation type="submission" date="2013-04" db="EMBL/GenBank/DDBJ databases">
        <authorList>
            <person name="Qu J."/>
            <person name="Murali S.C."/>
            <person name="Bandaranaike D."/>
            <person name="Bellair M."/>
            <person name="Blankenburg K."/>
            <person name="Chao H."/>
            <person name="Dinh H."/>
            <person name="Doddapaneni H."/>
            <person name="Downs B."/>
            <person name="Dugan-Rocha S."/>
            <person name="Elkadiri S."/>
            <person name="Gnanaolivu R.D."/>
            <person name="Hernandez B."/>
            <person name="Javaid M."/>
            <person name="Jayaseelan J.C."/>
            <person name="Lee S."/>
            <person name="Li M."/>
            <person name="Ming W."/>
            <person name="Munidasa M."/>
            <person name="Muniz J."/>
            <person name="Nguyen L."/>
            <person name="Ongeri F."/>
            <person name="Osuji N."/>
            <person name="Pu L.-L."/>
            <person name="Puazo M."/>
            <person name="Qu C."/>
            <person name="Quiroz J."/>
            <person name="Raj R."/>
            <person name="Weissenberger G."/>
            <person name="Xin Y."/>
            <person name="Zou X."/>
            <person name="Han Y."/>
            <person name="Richards S."/>
            <person name="Worley K."/>
            <person name="Muzny D."/>
            <person name="Gibbs R."/>
        </authorList>
    </citation>
    <scope>NUCLEOTIDE SEQUENCE</scope>
    <source>
        <strain evidence="3">Sampled in the wild</strain>
    </source>
</reference>
<keyword evidence="4" id="KW-1185">Reference proteome</keyword>
<reference evidence="3" key="2">
    <citation type="submission" date="2017-10" db="EMBL/GenBank/DDBJ databases">
        <title>Ladona fulva Genome sequencing and assembly.</title>
        <authorList>
            <person name="Murali S."/>
            <person name="Richards S."/>
            <person name="Bandaranaike D."/>
            <person name="Bellair M."/>
            <person name="Blankenburg K."/>
            <person name="Chao H."/>
            <person name="Dinh H."/>
            <person name="Doddapaneni H."/>
            <person name="Dugan-Rocha S."/>
            <person name="Elkadiri S."/>
            <person name="Gnanaolivu R."/>
            <person name="Hernandez B."/>
            <person name="Skinner E."/>
            <person name="Javaid M."/>
            <person name="Lee S."/>
            <person name="Li M."/>
            <person name="Ming W."/>
            <person name="Munidasa M."/>
            <person name="Muniz J."/>
            <person name="Nguyen L."/>
            <person name="Hughes D."/>
            <person name="Osuji N."/>
            <person name="Pu L.-L."/>
            <person name="Puazo M."/>
            <person name="Qu C."/>
            <person name="Quiroz J."/>
            <person name="Raj R."/>
            <person name="Weissenberger G."/>
            <person name="Xin Y."/>
            <person name="Zou X."/>
            <person name="Han Y."/>
            <person name="Worley K."/>
            <person name="Muzny D."/>
            <person name="Gibbs R."/>
        </authorList>
    </citation>
    <scope>NUCLEOTIDE SEQUENCE</scope>
    <source>
        <strain evidence="3">Sampled in the wild</strain>
    </source>
</reference>
<dbReference type="AlphaFoldDB" id="A0A8K0KU13"/>
<dbReference type="InterPro" id="IPR048367">
    <property type="entry name" value="TNP-like_RNaseH_C"/>
</dbReference>
<organism evidence="3 4">
    <name type="scientific">Ladona fulva</name>
    <name type="common">Scarce chaser dragonfly</name>
    <name type="synonym">Libellula fulva</name>
    <dbReference type="NCBI Taxonomy" id="123851"/>
    <lineage>
        <taxon>Eukaryota</taxon>
        <taxon>Metazoa</taxon>
        <taxon>Ecdysozoa</taxon>
        <taxon>Arthropoda</taxon>
        <taxon>Hexapoda</taxon>
        <taxon>Insecta</taxon>
        <taxon>Pterygota</taxon>
        <taxon>Palaeoptera</taxon>
        <taxon>Odonata</taxon>
        <taxon>Epiprocta</taxon>
        <taxon>Anisoptera</taxon>
        <taxon>Libelluloidea</taxon>
        <taxon>Libellulidae</taxon>
        <taxon>Ladona</taxon>
    </lineage>
</organism>
<protein>
    <recommendedName>
        <fullName evidence="5">Transposable element P transposase</fullName>
    </recommendedName>
</protein>
<dbReference type="Proteomes" id="UP000792457">
    <property type="component" value="Unassembled WGS sequence"/>
</dbReference>